<evidence type="ECO:0000313" key="3">
    <source>
        <dbReference type="Proteomes" id="UP000007264"/>
    </source>
</evidence>
<feature type="compositionally biased region" description="Low complexity" evidence="1">
    <location>
        <begin position="128"/>
        <end position="167"/>
    </location>
</feature>
<reference evidence="2 3" key="1">
    <citation type="journal article" date="2012" name="Genome Biol.">
        <title>The genome of the polar eukaryotic microalga coccomyxa subellipsoidea reveals traits of cold adaptation.</title>
        <authorList>
            <person name="Blanc G."/>
            <person name="Agarkova I."/>
            <person name="Grimwood J."/>
            <person name="Kuo A."/>
            <person name="Brueggeman A."/>
            <person name="Dunigan D."/>
            <person name="Gurnon J."/>
            <person name="Ladunga I."/>
            <person name="Lindquist E."/>
            <person name="Lucas S."/>
            <person name="Pangilinan J."/>
            <person name="Proschold T."/>
            <person name="Salamov A."/>
            <person name="Schmutz J."/>
            <person name="Weeks D."/>
            <person name="Yamada T."/>
            <person name="Claverie J.M."/>
            <person name="Grigoriev I."/>
            <person name="Van Etten J."/>
            <person name="Lomsadze A."/>
            <person name="Borodovsky M."/>
        </authorList>
    </citation>
    <scope>NUCLEOTIDE SEQUENCE [LARGE SCALE GENOMIC DNA]</scope>
    <source>
        <strain evidence="2 3">C-169</strain>
    </source>
</reference>
<name>I0Z5V4_COCSC</name>
<sequence length="695" mass="74238">MDRSLTDLLQPPESRSRTKHSAKAVKSEKHLGTRRKPIATSNQPQPSVSKAWTSKPVFKPFSLPSARKENSQGLRQKEYLSRDALHSLLMQLPNTPASEPETSATAAQTADGSRDMASGESDSDTDGKSSSSSTSAKSGLDSSTSSHSSDSTTQSTSSESSSNSDSIDLSDESIAEVPSPPKQLVVAKIPSAEPQSVPVPTHEQQIWKTAAEHEHACLGRTAQVDGKAAGEAVTSKLPSQADPVSQAVESEAGSEEADSGTEPVPHLATCRWMVGEYALQAPGALNGSQQDAPGLALPAGAVHGVPEEQCGTGGIDSSHREALLRGEDLPLIAEHMSSAASGGFSSEVQEQPCAEDLVPPDAAKTESDEVSAFIEECLRACETKQVAGQSSQQPQSASQREKPRALVVQQQCKPSIRAAAAEESKGCRLAGQQGYLFMQHEPFESLEEGVQWVLGELVKTKLLYPNSLTETCMTALAALSKPEQQEQVISLLYNALLQKSLTMSASEFLESKISTLPMLPFCTMFPSVQCLAKLAMEGAAKVSTICGDLDSDCWWALANCSEAVQYEFFKDLHNAALKSWTIRRLSSWAMNSIKRHIKVQERAGTSAKPSTEGCDGVLGQTAASGSWGAALNSGQPLPQLCARQLNPLSSLHSHATATTQNGGSQYKRKSSHQGKRHRNSPDEPNHANAKKRRFT</sequence>
<feature type="region of interest" description="Disordered" evidence="1">
    <location>
        <begin position="1"/>
        <end position="204"/>
    </location>
</feature>
<feature type="compositionally biased region" description="Polar residues" evidence="1">
    <location>
        <begin position="654"/>
        <end position="664"/>
    </location>
</feature>
<feature type="compositionally biased region" description="Basic and acidic residues" evidence="1">
    <location>
        <begin position="66"/>
        <end position="85"/>
    </location>
</feature>
<protein>
    <submittedName>
        <fullName evidence="2">Uncharacterized protein</fullName>
    </submittedName>
</protein>
<dbReference type="EMBL" id="AGSI01000003">
    <property type="protein sequence ID" value="EIE26023.1"/>
    <property type="molecule type" value="Genomic_DNA"/>
</dbReference>
<gene>
    <name evidence="2" type="ORF">COCSUDRAFT_61016</name>
</gene>
<dbReference type="GeneID" id="17044027"/>
<feature type="region of interest" description="Disordered" evidence="1">
    <location>
        <begin position="230"/>
        <end position="264"/>
    </location>
</feature>
<dbReference type="AlphaFoldDB" id="I0Z5V4"/>
<evidence type="ECO:0000256" key="1">
    <source>
        <dbReference type="SAM" id="MobiDB-lite"/>
    </source>
</evidence>
<proteinExistence type="predicted"/>
<accession>I0Z5V4</accession>
<dbReference type="KEGG" id="csl:COCSUDRAFT_61016"/>
<evidence type="ECO:0000313" key="2">
    <source>
        <dbReference type="EMBL" id="EIE26023.1"/>
    </source>
</evidence>
<feature type="compositionally biased region" description="Polar residues" evidence="1">
    <location>
        <begin position="92"/>
        <end position="111"/>
    </location>
</feature>
<feature type="compositionally biased region" description="Polar residues" evidence="1">
    <location>
        <begin position="39"/>
        <end position="52"/>
    </location>
</feature>
<organism evidence="2 3">
    <name type="scientific">Coccomyxa subellipsoidea (strain C-169)</name>
    <name type="common">Green microalga</name>
    <dbReference type="NCBI Taxonomy" id="574566"/>
    <lineage>
        <taxon>Eukaryota</taxon>
        <taxon>Viridiplantae</taxon>
        <taxon>Chlorophyta</taxon>
        <taxon>core chlorophytes</taxon>
        <taxon>Trebouxiophyceae</taxon>
        <taxon>Trebouxiophyceae incertae sedis</taxon>
        <taxon>Coccomyxaceae</taxon>
        <taxon>Coccomyxa</taxon>
        <taxon>Coccomyxa subellipsoidea</taxon>
    </lineage>
</organism>
<dbReference type="Proteomes" id="UP000007264">
    <property type="component" value="Unassembled WGS sequence"/>
</dbReference>
<feature type="compositionally biased region" description="Basic residues" evidence="1">
    <location>
        <begin position="666"/>
        <end position="678"/>
    </location>
</feature>
<comment type="caution">
    <text evidence="2">The sequence shown here is derived from an EMBL/GenBank/DDBJ whole genome shotgun (WGS) entry which is preliminary data.</text>
</comment>
<dbReference type="RefSeq" id="XP_005650567.1">
    <property type="nucleotide sequence ID" value="XM_005650510.1"/>
</dbReference>
<keyword evidence="3" id="KW-1185">Reference proteome</keyword>
<feature type="region of interest" description="Disordered" evidence="1">
    <location>
        <begin position="654"/>
        <end position="695"/>
    </location>
</feature>